<name>A0ABS8BYD3_9RHOB</name>
<organism evidence="1 2">
    <name type="scientific">Loktanella gaetbuli</name>
    <dbReference type="NCBI Taxonomy" id="2881335"/>
    <lineage>
        <taxon>Bacteria</taxon>
        <taxon>Pseudomonadati</taxon>
        <taxon>Pseudomonadota</taxon>
        <taxon>Alphaproteobacteria</taxon>
        <taxon>Rhodobacterales</taxon>
        <taxon>Roseobacteraceae</taxon>
        <taxon>Loktanella</taxon>
    </lineage>
</organism>
<dbReference type="Proteomes" id="UP001138961">
    <property type="component" value="Unassembled WGS sequence"/>
</dbReference>
<dbReference type="Pfam" id="PF06299">
    <property type="entry name" value="DUF1045"/>
    <property type="match status" value="1"/>
</dbReference>
<dbReference type="InterPro" id="IPR009389">
    <property type="entry name" value="DUF1045"/>
</dbReference>
<reference evidence="1" key="1">
    <citation type="submission" date="2021-10" db="EMBL/GenBank/DDBJ databases">
        <title>Loktanella gaetbuli sp. nov., isolated from a tidal flat.</title>
        <authorList>
            <person name="Park S."/>
            <person name="Yoon J.-H."/>
        </authorList>
    </citation>
    <scope>NUCLEOTIDE SEQUENCE</scope>
    <source>
        <strain evidence="1">TSTF-M6</strain>
    </source>
</reference>
<gene>
    <name evidence="1" type="ORF">LGQ03_15895</name>
</gene>
<evidence type="ECO:0000313" key="1">
    <source>
        <dbReference type="EMBL" id="MCB5200720.1"/>
    </source>
</evidence>
<comment type="caution">
    <text evidence="1">The sequence shown here is derived from an EMBL/GenBank/DDBJ whole genome shotgun (WGS) entry which is preliminary data.</text>
</comment>
<dbReference type="EMBL" id="JAJATZ010000011">
    <property type="protein sequence ID" value="MCB5200720.1"/>
    <property type="molecule type" value="Genomic_DNA"/>
</dbReference>
<keyword evidence="2" id="KW-1185">Reference proteome</keyword>
<evidence type="ECO:0000313" key="2">
    <source>
        <dbReference type="Proteomes" id="UP001138961"/>
    </source>
</evidence>
<sequence>MSYARFAIYYIPPDGPLADFGAAWLGWDVLKGCAVPQCDLPGLHDITMTPRKYGFHGTLKPPLRLRDGLTQVDLGQAVAALAAQVAPAICDGLELSRIGRFLALTPAGPVDGLTRVAGDCVRALDRFRAPASAAELDRRRQAGLTPRQEANLTTWGYPYVMDDFRFHMTLSGQLTPEALPQWEAALRDRLPALPTPFALNEIALCGAGDDGRFALIHRYALTGSSSASARAMV</sequence>
<protein>
    <submittedName>
        <fullName evidence="1">DUF1045 domain-containing protein</fullName>
    </submittedName>
</protein>
<dbReference type="PIRSF" id="PIRSF033328">
    <property type="entry name" value="Phest_Mll4975"/>
    <property type="match status" value="1"/>
</dbReference>
<accession>A0ABS8BYD3</accession>
<proteinExistence type="predicted"/>
<dbReference type="RefSeq" id="WP_226749193.1">
    <property type="nucleotide sequence ID" value="NZ_JAJATZ010000011.1"/>
</dbReference>